<dbReference type="PANTHER" id="PTHR23070">
    <property type="entry name" value="BCS1 AAA-TYPE ATPASE"/>
    <property type="match status" value="1"/>
</dbReference>
<dbReference type="Gene3D" id="3.40.50.300">
    <property type="entry name" value="P-loop containing nucleotide triphosphate hydrolases"/>
    <property type="match status" value="1"/>
</dbReference>
<dbReference type="InterPro" id="IPR003959">
    <property type="entry name" value="ATPase_AAA_core"/>
</dbReference>
<dbReference type="GO" id="GO:0005524">
    <property type="term" value="F:ATP binding"/>
    <property type="evidence" value="ECO:0007669"/>
    <property type="project" value="UniProtKB-KW"/>
</dbReference>
<evidence type="ECO:0000256" key="7">
    <source>
        <dbReference type="ARBA" id="ARBA00022840"/>
    </source>
</evidence>
<dbReference type="Pfam" id="PF00004">
    <property type="entry name" value="AAA"/>
    <property type="match status" value="2"/>
</dbReference>
<keyword evidence="7" id="KW-0067">ATP-binding</keyword>
<evidence type="ECO:0000259" key="13">
    <source>
        <dbReference type="SMART" id="SM00382"/>
    </source>
</evidence>
<gene>
    <name evidence="15" type="ORF">N0V87_007915</name>
</gene>
<name>A0A9W9BXI4_9PLEO</name>
<evidence type="ECO:0000259" key="14">
    <source>
        <dbReference type="SMART" id="SM01024"/>
    </source>
</evidence>
<keyword evidence="10" id="KW-0472">Membrane</keyword>
<dbReference type="Pfam" id="PF25426">
    <property type="entry name" value="AAA_lid_BCS1"/>
    <property type="match status" value="1"/>
</dbReference>
<dbReference type="InterPro" id="IPR050747">
    <property type="entry name" value="Mitochondrial_chaperone_BCS1"/>
</dbReference>
<dbReference type="InterPro" id="IPR003593">
    <property type="entry name" value="AAA+_ATPase"/>
</dbReference>
<comment type="caution">
    <text evidence="15">The sequence shown here is derived from an EMBL/GenBank/DDBJ whole genome shotgun (WGS) entry which is preliminary data.</text>
</comment>
<evidence type="ECO:0000256" key="6">
    <source>
        <dbReference type="ARBA" id="ARBA00022801"/>
    </source>
</evidence>
<keyword evidence="4" id="KW-0547">Nucleotide-binding</keyword>
<comment type="subcellular location">
    <subcellularLocation>
        <location evidence="1">Mitochondrion inner membrane</location>
        <topology evidence="1">Single-pass membrane protein</topology>
    </subcellularLocation>
</comment>
<keyword evidence="6" id="KW-0378">Hydrolase</keyword>
<dbReference type="EMBL" id="JAPEUV010000103">
    <property type="protein sequence ID" value="KAJ4333016.1"/>
    <property type="molecule type" value="Genomic_DNA"/>
</dbReference>
<protein>
    <recommendedName>
        <fullName evidence="17">P-loop containing nucleoside triphosphate hydrolase protein</fullName>
    </recommendedName>
</protein>
<evidence type="ECO:0000256" key="1">
    <source>
        <dbReference type="ARBA" id="ARBA00004434"/>
    </source>
</evidence>
<proteinExistence type="inferred from homology"/>
<evidence type="ECO:0008006" key="17">
    <source>
        <dbReference type="Google" id="ProtNLM"/>
    </source>
</evidence>
<dbReference type="Pfam" id="PF08740">
    <property type="entry name" value="BCS1_N"/>
    <property type="match status" value="1"/>
</dbReference>
<keyword evidence="16" id="KW-1185">Reference proteome</keyword>
<evidence type="ECO:0000313" key="16">
    <source>
        <dbReference type="Proteomes" id="UP001140562"/>
    </source>
</evidence>
<dbReference type="Proteomes" id="UP001140562">
    <property type="component" value="Unassembled WGS sequence"/>
</dbReference>
<dbReference type="SMART" id="SM01024">
    <property type="entry name" value="BCS1_N"/>
    <property type="match status" value="1"/>
</dbReference>
<reference evidence="15" key="1">
    <citation type="submission" date="2022-10" db="EMBL/GenBank/DDBJ databases">
        <title>Tapping the CABI collections for fungal endophytes: first genome assemblies for Collariella, Neodidymelliopsis, Ascochyta clinopodiicola, Didymella pomorum, Didymosphaeria variabile, Neocosmospora piperis and Neocucurbitaria cava.</title>
        <authorList>
            <person name="Hill R."/>
        </authorList>
    </citation>
    <scope>NUCLEOTIDE SEQUENCE</scope>
    <source>
        <strain evidence="15">IMI 360193</strain>
    </source>
</reference>
<dbReference type="GO" id="GO:0016887">
    <property type="term" value="F:ATP hydrolysis activity"/>
    <property type="evidence" value="ECO:0007669"/>
    <property type="project" value="InterPro"/>
</dbReference>
<dbReference type="SUPFAM" id="SSF52540">
    <property type="entry name" value="P-loop containing nucleoside triphosphate hydrolases"/>
    <property type="match status" value="1"/>
</dbReference>
<keyword evidence="3" id="KW-0812">Transmembrane</keyword>
<keyword evidence="9" id="KW-0496">Mitochondrion</keyword>
<dbReference type="InterPro" id="IPR014851">
    <property type="entry name" value="BCS1_N"/>
</dbReference>
<sequence>MHQILVALASRGFFATHQTDYPHDTVPRKPLAYSYNLTSTIMDFSRLQNLQYELNATNTTAANLPSTLLELVVPGYSTISQLAFRLLGIDIGVLVTGWALIFGCHTAWRYLYDLVQGYFDEYYTSSIQVDDDDGLFDDVKAWLSEGQNKKSSRKLKAVTDYEDNKKDDNVHDEQGIYKYEVPMPRYEPSYGSDDFFHEGRRFKVVRSSVKDEGRSYMKETLEIFCYARTAQPVKDLMTHIRQWKIKQQTAMTSVYRSLNSGGRYWSRQSCRPSRPLHTVSLDQQQKDDIVEDINEYLHPATARWYAARGIPHRRGYLFHGPPGTGKSSLSFALAGVFGLEVYCISLNDKDLTESDLCQLFDTLPDRCIVLLEDIDSAGLKREEEAVIVEPPKSRDSSSEPAKDATKIAETKTDTPTGSISLSALLNVIDGAASHEGHVLIMTTNTPEQLDAALIRPGRVDLQVAFTLATQDQIRETFMRMYSQTAEEQTTGGRLPSSNSRPVSKITDPQRLEEMAKKFSDQLPADKFSPAEIQGYLLMRKKDPQRALNDLVKWRDEMLESKKKGKKLVGAQ</sequence>
<feature type="domain" description="BCS1 N-terminal" evidence="14">
    <location>
        <begin position="100"/>
        <end position="279"/>
    </location>
</feature>
<dbReference type="InterPro" id="IPR057495">
    <property type="entry name" value="AAA_lid_BCS1"/>
</dbReference>
<accession>A0A9W9BXI4</accession>
<evidence type="ECO:0000256" key="8">
    <source>
        <dbReference type="ARBA" id="ARBA00022989"/>
    </source>
</evidence>
<dbReference type="InterPro" id="IPR027417">
    <property type="entry name" value="P-loop_NTPase"/>
</dbReference>
<evidence type="ECO:0000256" key="9">
    <source>
        <dbReference type="ARBA" id="ARBA00023128"/>
    </source>
</evidence>
<evidence type="ECO:0000256" key="4">
    <source>
        <dbReference type="ARBA" id="ARBA00022741"/>
    </source>
</evidence>
<keyword evidence="5" id="KW-0999">Mitochondrion inner membrane</keyword>
<evidence type="ECO:0000256" key="12">
    <source>
        <dbReference type="SAM" id="MobiDB-lite"/>
    </source>
</evidence>
<comment type="catalytic activity">
    <reaction evidence="11">
        <text>ATP + H2O = ADP + phosphate + H(+)</text>
        <dbReference type="Rhea" id="RHEA:13065"/>
        <dbReference type="ChEBI" id="CHEBI:15377"/>
        <dbReference type="ChEBI" id="CHEBI:15378"/>
        <dbReference type="ChEBI" id="CHEBI:30616"/>
        <dbReference type="ChEBI" id="CHEBI:43474"/>
        <dbReference type="ChEBI" id="CHEBI:456216"/>
    </reaction>
    <physiologicalReaction direction="left-to-right" evidence="11">
        <dbReference type="Rhea" id="RHEA:13066"/>
    </physiologicalReaction>
</comment>
<evidence type="ECO:0000256" key="10">
    <source>
        <dbReference type="ARBA" id="ARBA00023136"/>
    </source>
</evidence>
<dbReference type="SMART" id="SM00382">
    <property type="entry name" value="AAA"/>
    <property type="match status" value="1"/>
</dbReference>
<evidence type="ECO:0000256" key="11">
    <source>
        <dbReference type="ARBA" id="ARBA00048778"/>
    </source>
</evidence>
<evidence type="ECO:0000256" key="2">
    <source>
        <dbReference type="ARBA" id="ARBA00007448"/>
    </source>
</evidence>
<organism evidence="15 16">
    <name type="scientific">Didymella glomerata</name>
    <dbReference type="NCBI Taxonomy" id="749621"/>
    <lineage>
        <taxon>Eukaryota</taxon>
        <taxon>Fungi</taxon>
        <taxon>Dikarya</taxon>
        <taxon>Ascomycota</taxon>
        <taxon>Pezizomycotina</taxon>
        <taxon>Dothideomycetes</taxon>
        <taxon>Pleosporomycetidae</taxon>
        <taxon>Pleosporales</taxon>
        <taxon>Pleosporineae</taxon>
        <taxon>Didymellaceae</taxon>
        <taxon>Didymella</taxon>
    </lineage>
</organism>
<keyword evidence="8" id="KW-1133">Transmembrane helix</keyword>
<evidence type="ECO:0000313" key="15">
    <source>
        <dbReference type="EMBL" id="KAJ4333016.1"/>
    </source>
</evidence>
<dbReference type="GO" id="GO:0005743">
    <property type="term" value="C:mitochondrial inner membrane"/>
    <property type="evidence" value="ECO:0007669"/>
    <property type="project" value="UniProtKB-SubCell"/>
</dbReference>
<evidence type="ECO:0000256" key="3">
    <source>
        <dbReference type="ARBA" id="ARBA00022692"/>
    </source>
</evidence>
<feature type="domain" description="AAA+ ATPase" evidence="13">
    <location>
        <begin position="312"/>
        <end position="469"/>
    </location>
</feature>
<evidence type="ECO:0000256" key="5">
    <source>
        <dbReference type="ARBA" id="ARBA00022792"/>
    </source>
</evidence>
<feature type="compositionally biased region" description="Basic and acidic residues" evidence="12">
    <location>
        <begin position="391"/>
        <end position="412"/>
    </location>
</feature>
<dbReference type="OrthoDB" id="10251412at2759"/>
<comment type="similarity">
    <text evidence="2">Belongs to the AAA ATPase family. BCS1 subfamily.</text>
</comment>
<dbReference type="AlphaFoldDB" id="A0A9W9BXI4"/>
<feature type="region of interest" description="Disordered" evidence="12">
    <location>
        <begin position="389"/>
        <end position="413"/>
    </location>
</feature>